<sequence length="107" mass="11744">MKKYLALSLGWLLALVLAGCLGSRVEKDYPAAIMVDGAVYYVSVAAPAEEVDEESIVGSITSYTDTFPSRDNQCNFTRELPIPVAKVAEGMAVYYEDAWHACFPEDE</sequence>
<evidence type="ECO:0008006" key="3">
    <source>
        <dbReference type="Google" id="ProtNLM"/>
    </source>
</evidence>
<reference evidence="1" key="2">
    <citation type="journal article" date="2021" name="PeerJ">
        <title>Extensive microbial diversity within the chicken gut microbiome revealed by metagenomics and culture.</title>
        <authorList>
            <person name="Gilroy R."/>
            <person name="Ravi A."/>
            <person name="Getino M."/>
            <person name="Pursley I."/>
            <person name="Horton D.L."/>
            <person name="Alikhan N.F."/>
            <person name="Baker D."/>
            <person name="Gharbi K."/>
            <person name="Hall N."/>
            <person name="Watson M."/>
            <person name="Adriaenssens E.M."/>
            <person name="Foster-Nyarko E."/>
            <person name="Jarju S."/>
            <person name="Secka A."/>
            <person name="Antonio M."/>
            <person name="Oren A."/>
            <person name="Chaudhuri R.R."/>
            <person name="La Ragione R."/>
            <person name="Hildebrand F."/>
            <person name="Pallen M.J."/>
        </authorList>
    </citation>
    <scope>NUCLEOTIDE SEQUENCE</scope>
    <source>
        <strain evidence="1">ChiHjej9B8-7071</strain>
    </source>
</reference>
<reference evidence="1" key="1">
    <citation type="submission" date="2020-10" db="EMBL/GenBank/DDBJ databases">
        <authorList>
            <person name="Gilroy R."/>
        </authorList>
    </citation>
    <scope>NUCLEOTIDE SEQUENCE</scope>
    <source>
        <strain evidence="1">ChiHjej9B8-7071</strain>
    </source>
</reference>
<dbReference type="PROSITE" id="PS51257">
    <property type="entry name" value="PROKAR_LIPOPROTEIN"/>
    <property type="match status" value="1"/>
</dbReference>
<gene>
    <name evidence="1" type="ORF">IAA70_07720</name>
</gene>
<accession>A0A9D1A9F5</accession>
<evidence type="ECO:0000313" key="1">
    <source>
        <dbReference type="EMBL" id="HIR10277.1"/>
    </source>
</evidence>
<evidence type="ECO:0000313" key="2">
    <source>
        <dbReference type="Proteomes" id="UP000824258"/>
    </source>
</evidence>
<comment type="caution">
    <text evidence="1">The sequence shown here is derived from an EMBL/GenBank/DDBJ whole genome shotgun (WGS) entry which is preliminary data.</text>
</comment>
<name>A0A9D1A9F5_9FIRM</name>
<dbReference type="Proteomes" id="UP000824258">
    <property type="component" value="Unassembled WGS sequence"/>
</dbReference>
<proteinExistence type="predicted"/>
<dbReference type="EMBL" id="DVGD01000251">
    <property type="protein sequence ID" value="HIR10277.1"/>
    <property type="molecule type" value="Genomic_DNA"/>
</dbReference>
<organism evidence="1 2">
    <name type="scientific">Candidatus Avoscillospira stercoripullorum</name>
    <dbReference type="NCBI Taxonomy" id="2840709"/>
    <lineage>
        <taxon>Bacteria</taxon>
        <taxon>Bacillati</taxon>
        <taxon>Bacillota</taxon>
        <taxon>Clostridia</taxon>
        <taxon>Eubacteriales</taxon>
        <taxon>Oscillospiraceae</taxon>
        <taxon>Oscillospiraceae incertae sedis</taxon>
        <taxon>Candidatus Avoscillospira</taxon>
    </lineage>
</organism>
<protein>
    <recommendedName>
        <fullName evidence="3">Lipoprotein</fullName>
    </recommendedName>
</protein>
<dbReference type="AlphaFoldDB" id="A0A9D1A9F5"/>